<reference evidence="5" key="1">
    <citation type="journal article" date="2019" name="Int. J. Syst. Evol. Microbiol.">
        <title>The Global Catalogue of Microorganisms (GCM) 10K type strain sequencing project: providing services to taxonomists for standard genome sequencing and annotation.</title>
        <authorList>
            <consortium name="The Broad Institute Genomics Platform"/>
            <consortium name="The Broad Institute Genome Sequencing Center for Infectious Disease"/>
            <person name="Wu L."/>
            <person name="Ma J."/>
        </authorList>
    </citation>
    <scope>NUCLEOTIDE SEQUENCE [LARGE SCALE GENOMIC DNA]</scope>
    <source>
        <strain evidence="5">YJ-61-S</strain>
    </source>
</reference>
<feature type="signal peptide" evidence="1">
    <location>
        <begin position="1"/>
        <end position="18"/>
    </location>
</feature>
<proteinExistence type="predicted"/>
<feature type="chain" id="PRO_5045141731" evidence="1">
    <location>
        <begin position="19"/>
        <end position="324"/>
    </location>
</feature>
<dbReference type="Gene3D" id="2.70.70.10">
    <property type="entry name" value="Glucose Permease (Domain IIA)"/>
    <property type="match status" value="1"/>
</dbReference>
<name>A0ABV9HSP9_9FLAO</name>
<evidence type="ECO:0000313" key="4">
    <source>
        <dbReference type="EMBL" id="MFC4632284.1"/>
    </source>
</evidence>
<evidence type="ECO:0000313" key="5">
    <source>
        <dbReference type="Proteomes" id="UP001596043"/>
    </source>
</evidence>
<dbReference type="PANTHER" id="PTHR21666">
    <property type="entry name" value="PEPTIDASE-RELATED"/>
    <property type="match status" value="1"/>
</dbReference>
<dbReference type="EMBL" id="JBHSFV010000001">
    <property type="protein sequence ID" value="MFC4632284.1"/>
    <property type="molecule type" value="Genomic_DNA"/>
</dbReference>
<dbReference type="InterPro" id="IPR011055">
    <property type="entry name" value="Dup_hybrid_motif"/>
</dbReference>
<organism evidence="4 5">
    <name type="scientific">Dokdonia ponticola</name>
    <dbReference type="NCBI Taxonomy" id="2041041"/>
    <lineage>
        <taxon>Bacteria</taxon>
        <taxon>Pseudomonadati</taxon>
        <taxon>Bacteroidota</taxon>
        <taxon>Flavobacteriia</taxon>
        <taxon>Flavobacteriales</taxon>
        <taxon>Flavobacteriaceae</taxon>
        <taxon>Dokdonia</taxon>
    </lineage>
</organism>
<keyword evidence="5" id="KW-1185">Reference proteome</keyword>
<gene>
    <name evidence="4" type="ORF">ACFO3O_00080</name>
</gene>
<keyword evidence="1" id="KW-0732">Signal</keyword>
<dbReference type="Proteomes" id="UP001596043">
    <property type="component" value="Unassembled WGS sequence"/>
</dbReference>
<dbReference type="InterPro" id="IPR024981">
    <property type="entry name" value="DUF3887"/>
</dbReference>
<evidence type="ECO:0000259" key="3">
    <source>
        <dbReference type="Pfam" id="PF13026"/>
    </source>
</evidence>
<dbReference type="PANTHER" id="PTHR21666:SF270">
    <property type="entry name" value="MUREIN HYDROLASE ACTIVATOR ENVC"/>
    <property type="match status" value="1"/>
</dbReference>
<comment type="caution">
    <text evidence="4">The sequence shown here is derived from an EMBL/GenBank/DDBJ whole genome shotgun (WGS) entry which is preliminary data.</text>
</comment>
<dbReference type="InterPro" id="IPR016047">
    <property type="entry name" value="M23ase_b-sheet_dom"/>
</dbReference>
<evidence type="ECO:0000256" key="1">
    <source>
        <dbReference type="SAM" id="SignalP"/>
    </source>
</evidence>
<dbReference type="Pfam" id="PF13026">
    <property type="entry name" value="DUF3887"/>
    <property type="match status" value="1"/>
</dbReference>
<feature type="domain" description="DUF3887" evidence="3">
    <location>
        <begin position="30"/>
        <end position="114"/>
    </location>
</feature>
<dbReference type="PROSITE" id="PS51257">
    <property type="entry name" value="PROKAR_LIPOPROTEIN"/>
    <property type="match status" value="1"/>
</dbReference>
<protein>
    <submittedName>
        <fullName evidence="4">Peptidoglycan DD-metalloendopeptidase family protein</fullName>
    </submittedName>
</protein>
<feature type="domain" description="M23ase beta-sheet core" evidence="2">
    <location>
        <begin position="191"/>
        <end position="281"/>
    </location>
</feature>
<sequence>MKQFILLLFLLVSYGCFSQNEQENYQKVVSEFQTSYNSSQDENVYALFDSSLKAFLSLEQTSELLDTVRSNFGRMKKMEFWTIHNSAHVYRTTFEKGVCDLFFTLNEKNLISGFFIPKNNTENTSRFARNVTNMIFPFKEEAFVFWGGETVEANYHMADINQQYAYDILMVANGAPYKGDPSKNKSYFIFGKDIIAPCDAKVVQVIKGIKDNLPGVLNTTDITGNTLVLETAQKEYLLFAHLKANSIRVQEGDKVKQGQVIAQCGNSGNTSQAHLHLQLQNTPDIFNTIGTKLYFEELIRNGQIKKQYMPVKEDFIKNTSKITH</sequence>
<accession>A0ABV9HSP9</accession>
<dbReference type="CDD" id="cd12797">
    <property type="entry name" value="M23_peptidase"/>
    <property type="match status" value="1"/>
</dbReference>
<dbReference type="Gene3D" id="3.10.450.590">
    <property type="match status" value="1"/>
</dbReference>
<dbReference type="InterPro" id="IPR050570">
    <property type="entry name" value="Cell_wall_metabolism_enzyme"/>
</dbReference>
<dbReference type="SUPFAM" id="SSF51261">
    <property type="entry name" value="Duplicated hybrid motif"/>
    <property type="match status" value="1"/>
</dbReference>
<dbReference type="Pfam" id="PF01551">
    <property type="entry name" value="Peptidase_M23"/>
    <property type="match status" value="1"/>
</dbReference>
<evidence type="ECO:0000259" key="2">
    <source>
        <dbReference type="Pfam" id="PF01551"/>
    </source>
</evidence>
<dbReference type="RefSeq" id="WP_379976470.1">
    <property type="nucleotide sequence ID" value="NZ_JBHSFV010000001.1"/>
</dbReference>